<comment type="similarity">
    <text evidence="2">Belongs to the outer membrane factor (OMF) (TC 1.B.17) family.</text>
</comment>
<dbReference type="NCBIfam" id="TIGR01844">
    <property type="entry name" value="type_I_sec_TolC"/>
    <property type="match status" value="1"/>
</dbReference>
<dbReference type="GO" id="GO:0015288">
    <property type="term" value="F:porin activity"/>
    <property type="evidence" value="ECO:0007669"/>
    <property type="project" value="TreeGrafter"/>
</dbReference>
<dbReference type="EMBL" id="CP044331">
    <property type="protein sequence ID" value="QGM96406.1"/>
    <property type="molecule type" value="Genomic_DNA"/>
</dbReference>
<keyword evidence="6" id="KW-0472">Membrane</keyword>
<accession>A0A6B8M297</accession>
<dbReference type="KEGG" id="mpar:F7D14_02165"/>
<evidence type="ECO:0000313" key="9">
    <source>
        <dbReference type="Proteomes" id="UP000422569"/>
    </source>
</evidence>
<dbReference type="Gene3D" id="1.20.1600.10">
    <property type="entry name" value="Outer membrane efflux proteins (OEP)"/>
    <property type="match status" value="1"/>
</dbReference>
<keyword evidence="7" id="KW-0998">Cell outer membrane</keyword>
<keyword evidence="5" id="KW-0812">Transmembrane</keyword>
<keyword evidence="3" id="KW-0813">Transport</keyword>
<dbReference type="GO" id="GO:1990281">
    <property type="term" value="C:efflux pump complex"/>
    <property type="evidence" value="ECO:0007669"/>
    <property type="project" value="TreeGrafter"/>
</dbReference>
<dbReference type="AlphaFoldDB" id="A0A6B8M297"/>
<evidence type="ECO:0000256" key="6">
    <source>
        <dbReference type="ARBA" id="ARBA00023136"/>
    </source>
</evidence>
<keyword evidence="9" id="KW-1185">Reference proteome</keyword>
<keyword evidence="4" id="KW-1134">Transmembrane beta strand</keyword>
<dbReference type="InterPro" id="IPR010130">
    <property type="entry name" value="T1SS_OMP_TolC"/>
</dbReference>
<evidence type="ECO:0000256" key="5">
    <source>
        <dbReference type="ARBA" id="ARBA00022692"/>
    </source>
</evidence>
<dbReference type="Pfam" id="PF02321">
    <property type="entry name" value="OEP"/>
    <property type="match status" value="2"/>
</dbReference>
<evidence type="ECO:0000256" key="3">
    <source>
        <dbReference type="ARBA" id="ARBA00022448"/>
    </source>
</evidence>
<evidence type="ECO:0000256" key="2">
    <source>
        <dbReference type="ARBA" id="ARBA00007613"/>
    </source>
</evidence>
<evidence type="ECO:0000313" key="8">
    <source>
        <dbReference type="EMBL" id="QGM96406.1"/>
    </source>
</evidence>
<dbReference type="PANTHER" id="PTHR30026:SF22">
    <property type="entry name" value="OUTER MEMBRANE EFFLUX PROTEIN"/>
    <property type="match status" value="1"/>
</dbReference>
<dbReference type="Proteomes" id="UP000422569">
    <property type="component" value="Chromosome"/>
</dbReference>
<evidence type="ECO:0000256" key="1">
    <source>
        <dbReference type="ARBA" id="ARBA00004442"/>
    </source>
</evidence>
<dbReference type="InterPro" id="IPR003423">
    <property type="entry name" value="OMP_efflux"/>
</dbReference>
<dbReference type="GO" id="GO:0015562">
    <property type="term" value="F:efflux transmembrane transporter activity"/>
    <property type="evidence" value="ECO:0007669"/>
    <property type="project" value="InterPro"/>
</dbReference>
<evidence type="ECO:0000256" key="4">
    <source>
        <dbReference type="ARBA" id="ARBA00022452"/>
    </source>
</evidence>
<evidence type="ECO:0000256" key="7">
    <source>
        <dbReference type="ARBA" id="ARBA00023237"/>
    </source>
</evidence>
<dbReference type="RefSeq" id="WP_016920257.1">
    <property type="nucleotide sequence ID" value="NZ_CP044331.1"/>
</dbReference>
<organism evidence="8 9">
    <name type="scientific">Methylocystis parvus</name>
    <dbReference type="NCBI Taxonomy" id="134"/>
    <lineage>
        <taxon>Bacteria</taxon>
        <taxon>Pseudomonadati</taxon>
        <taxon>Pseudomonadota</taxon>
        <taxon>Alphaproteobacteria</taxon>
        <taxon>Hyphomicrobiales</taxon>
        <taxon>Methylocystaceae</taxon>
        <taxon>Methylocystis</taxon>
    </lineage>
</organism>
<comment type="subcellular location">
    <subcellularLocation>
        <location evidence="1">Cell outer membrane</location>
    </subcellularLocation>
</comment>
<dbReference type="SUPFAM" id="SSF56954">
    <property type="entry name" value="Outer membrane efflux proteins (OEP)"/>
    <property type="match status" value="1"/>
</dbReference>
<protein>
    <submittedName>
        <fullName evidence="8">TolC family outer membrane protein</fullName>
    </submittedName>
</protein>
<gene>
    <name evidence="8" type="ORF">F7D14_02165</name>
</gene>
<dbReference type="InterPro" id="IPR051906">
    <property type="entry name" value="TolC-like"/>
</dbReference>
<dbReference type="GO" id="GO:0009279">
    <property type="term" value="C:cell outer membrane"/>
    <property type="evidence" value="ECO:0007669"/>
    <property type="project" value="UniProtKB-SubCell"/>
</dbReference>
<sequence length="456" mass="48549">MIFSFGVLAFGARAETFTGALARAYQNNPSLNQQRANLRAHDEDVPKAAAGMRPVLGAAANAGVQYSHFRQPLGTNSFGNTAFTTGEFLGSPKGGNFSASQTLFDGWRTANSTRQAEASVMAGREALRRVEQSTLLDAVKAYMLVLRDTAIVRLRNSNVQVLAEQLNQTRIRAELREISVTDVAQAEAALALARSDAAEAQATLKESAATYRQVIGVEPSRLEAAPNIDAALPRSAAAAMRIALLEHPDVLASTHQIAGAELSVKIAEGALAPTVSAGVQVYQQYDSFFGVTGSRQFAAQGGVTLNVPLYQGGAEYASIRKAKEQLGEARLAADDQRNVVRTAVMSSLARLDSAKTSIASSAAAVRSAEIALGGVRQEAAVGQRTTFDILNAQQSLLNARLRLVASQYTKVVASYSVLAAIGRLSPGMLKLGVDIYSPERHFNQVRDKWFGLTPPT</sequence>
<name>A0A6B8M297_9HYPH</name>
<proteinExistence type="inferred from homology"/>
<dbReference type="PANTHER" id="PTHR30026">
    <property type="entry name" value="OUTER MEMBRANE PROTEIN TOLC"/>
    <property type="match status" value="1"/>
</dbReference>
<reference evidence="8 9" key="1">
    <citation type="submission" date="2019-09" db="EMBL/GenBank/DDBJ databases">
        <title>Isolation and complete genome sequencing of Methylocystis species.</title>
        <authorList>
            <person name="Rumah B.L."/>
            <person name="Stead C.E."/>
            <person name="Stevens B.C."/>
            <person name="Minton N.P."/>
            <person name="Grosse-Honebrink A."/>
            <person name="Zhang Y."/>
        </authorList>
    </citation>
    <scope>NUCLEOTIDE SEQUENCE [LARGE SCALE GENOMIC DNA]</scope>
    <source>
        <strain evidence="8 9">BRCS2</strain>
    </source>
</reference>